<dbReference type="Pfam" id="PF08795">
    <property type="entry name" value="DUF1796"/>
    <property type="match status" value="1"/>
</dbReference>
<dbReference type="InterPro" id="IPR002044">
    <property type="entry name" value="CBM20"/>
</dbReference>
<dbReference type="InterPro" id="IPR014903">
    <property type="entry name" value="DUF1796"/>
</dbReference>
<dbReference type="AlphaFoldDB" id="A0A0G4EE58"/>
<dbReference type="SMART" id="SM01065">
    <property type="entry name" value="CBM_2"/>
    <property type="match status" value="1"/>
</dbReference>
<dbReference type="Proteomes" id="UP000041254">
    <property type="component" value="Unassembled WGS sequence"/>
</dbReference>
<dbReference type="Pfam" id="PF13472">
    <property type="entry name" value="Lipase_GDSL_2"/>
    <property type="match status" value="1"/>
</dbReference>
<dbReference type="InterPro" id="IPR036514">
    <property type="entry name" value="SGNH_hydro_sf"/>
</dbReference>
<dbReference type="InterPro" id="IPR013783">
    <property type="entry name" value="Ig-like_fold"/>
</dbReference>
<dbReference type="PROSITE" id="PS51166">
    <property type="entry name" value="CBM20"/>
    <property type="match status" value="1"/>
</dbReference>
<dbReference type="VEuPathDB" id="CryptoDB:Vbra_7238"/>
<protein>
    <recommendedName>
        <fullName evidence="1">CBM20 domain-containing protein</fullName>
    </recommendedName>
</protein>
<evidence type="ECO:0000313" key="3">
    <source>
        <dbReference type="Proteomes" id="UP000041254"/>
    </source>
</evidence>
<dbReference type="EMBL" id="CDMY01000212">
    <property type="protein sequence ID" value="CEL94262.1"/>
    <property type="molecule type" value="Genomic_DNA"/>
</dbReference>
<dbReference type="CDD" id="cd05467">
    <property type="entry name" value="CBM20"/>
    <property type="match status" value="1"/>
</dbReference>
<evidence type="ECO:0000313" key="2">
    <source>
        <dbReference type="EMBL" id="CEL94262.1"/>
    </source>
</evidence>
<dbReference type="OrthoDB" id="416528at2759"/>
<keyword evidence="3" id="KW-1185">Reference proteome</keyword>
<dbReference type="InterPro" id="IPR013830">
    <property type="entry name" value="SGNH_hydro"/>
</dbReference>
<feature type="domain" description="CBM20" evidence="1">
    <location>
        <begin position="1"/>
        <end position="115"/>
    </location>
</feature>
<dbReference type="Gene3D" id="3.40.50.1110">
    <property type="entry name" value="SGNH hydrolase"/>
    <property type="match status" value="1"/>
</dbReference>
<dbReference type="OMA" id="DRCAVRM"/>
<dbReference type="Pfam" id="PF00686">
    <property type="entry name" value="CBM_20"/>
    <property type="match status" value="1"/>
</dbReference>
<name>A0A0G4EE58_VITBC</name>
<dbReference type="PANTHER" id="PTHR30383">
    <property type="entry name" value="THIOESTERASE 1/PROTEASE 1/LYSOPHOSPHOLIPASE L1"/>
    <property type="match status" value="1"/>
</dbReference>
<dbReference type="GO" id="GO:2001070">
    <property type="term" value="F:starch binding"/>
    <property type="evidence" value="ECO:0007669"/>
    <property type="project" value="InterPro"/>
</dbReference>
<dbReference type="InParanoid" id="A0A0G4EE58"/>
<organism evidence="2 3">
    <name type="scientific">Vitrella brassicaformis (strain CCMP3155)</name>
    <dbReference type="NCBI Taxonomy" id="1169540"/>
    <lineage>
        <taxon>Eukaryota</taxon>
        <taxon>Sar</taxon>
        <taxon>Alveolata</taxon>
        <taxon>Colpodellida</taxon>
        <taxon>Vitrellaceae</taxon>
        <taxon>Vitrella</taxon>
    </lineage>
</organism>
<accession>A0A0G4EE58</accession>
<reference evidence="2 3" key="1">
    <citation type="submission" date="2014-11" db="EMBL/GenBank/DDBJ databases">
        <authorList>
            <person name="Zhu J."/>
            <person name="Qi W."/>
            <person name="Song R."/>
        </authorList>
    </citation>
    <scope>NUCLEOTIDE SEQUENCE [LARGE SCALE GENOMIC DNA]</scope>
</reference>
<proteinExistence type="predicted"/>
<dbReference type="PANTHER" id="PTHR30383:SF5">
    <property type="entry name" value="SGNH HYDROLASE-TYPE ESTERASE DOMAIN-CONTAINING PROTEIN"/>
    <property type="match status" value="1"/>
</dbReference>
<dbReference type="GO" id="GO:0004622">
    <property type="term" value="F:phosphatidylcholine lysophospholipase activity"/>
    <property type="evidence" value="ECO:0007669"/>
    <property type="project" value="TreeGrafter"/>
</dbReference>
<gene>
    <name evidence="2" type="ORF">Vbra_7238</name>
</gene>
<dbReference type="InterPro" id="IPR013784">
    <property type="entry name" value="Carb-bd-like_fold"/>
</dbReference>
<dbReference type="SUPFAM" id="SSF52266">
    <property type="entry name" value="SGNH hydrolase"/>
    <property type="match status" value="1"/>
</dbReference>
<sequence>MYKFQVRAETSFGDSIGIVGSIPAELGSWDVTKCVKLTTGSGQYPLWWTPKLVPVTKHVAVGGKVQYKYVRFTEYGETVWEGDGCTENRWVPVEDQDIIIDDGGFGYIQPHPFGFVLKPPQTVPAPPTFPPPTRGGLKIVVIGSSVAYGYNSWKMRGWATLLGEHLSKQYGHQLINESESGANVGRTIERFHQVVPKHKPEVVIVGLSLGNEGLAHCPAHQRHAAKQRFESGIQHLIQLIKDINARPVLGGVYPNGDYTKDHYTLLKQTEAKMKGWGVPVLDFLTNLEAKGGTGKWLDGVSFDPAHPNSKGHRLMFESIDLSLFHTETVVVEGGTAGNRRLEKQLSHSMMQPDSPTHDGDPFPHAHLVFTDGKGFDVWARSKGGTHKIKFVNKTDHSYSVSNSWPALQNGFTQAMQSASPSPITPGIYIFNPAGDDTPRHDPGTQFCQVPTATAAAAAADALSNGKGNGKKAQSTKPFAFFSLGEGGVIETSFDVPPASVVDYIAAFHFFSPHVCQVLFYDGNIGILTEAEDDDGQSSAPPSLRIVNNTDAEYNVHPMWVDLSASLKGLRTGAYINSLDPTGDFNTLFIGKSGLLSRVKAAPKSAVLYRHAGRLSDYTRVGIVPLGARCTARMLLHKVEYDGPCYPFDLTRTSFTCDVSDMIASDFTDMWNPEMLYYDHDLGRVFHNKWHGLSYAHEVEEGDDPVENIWPVFERMKKRYSQRANRFHYTVQRADEVLFVRTGEATRGEIEDLLSKLREKRQGKPMKLMLMSQQAGSEFADLPEVIHLNNDMDPDRMYEDAQYWKHCSNQFKHILNGLGVTSNNLFWCPNSPNFELLEEDPITPATTARRPSDLDGYNDDERHFFDAQFKVIDDTEAEAPTKPPIKMFSDVNLYLKGPRDGADEVFDSVVAEVAG</sequence>
<dbReference type="SUPFAM" id="SSF49452">
    <property type="entry name" value="Starch-binding domain-like"/>
    <property type="match status" value="1"/>
</dbReference>
<dbReference type="Gene3D" id="2.60.40.10">
    <property type="entry name" value="Immunoglobulins"/>
    <property type="match status" value="1"/>
</dbReference>
<dbReference type="InterPro" id="IPR051532">
    <property type="entry name" value="Ester_Hydrolysis_Enzymes"/>
</dbReference>
<evidence type="ECO:0000259" key="1">
    <source>
        <dbReference type="PROSITE" id="PS51166"/>
    </source>
</evidence>